<sequence>MHADPEGMPVEIRPHEAEVIAFAYHRAARGDAWAALVAAISDALADLEAAELRVARQARLISWGYARGQTGADTISMIACPDRPLHALSDPEIGEAIV</sequence>
<proteinExistence type="predicted"/>
<organism evidence="1 2">
    <name type="scientific">Methylobacterium phyllostachyos</name>
    <dbReference type="NCBI Taxonomy" id="582672"/>
    <lineage>
        <taxon>Bacteria</taxon>
        <taxon>Pseudomonadati</taxon>
        <taxon>Pseudomonadota</taxon>
        <taxon>Alphaproteobacteria</taxon>
        <taxon>Hyphomicrobiales</taxon>
        <taxon>Methylobacteriaceae</taxon>
        <taxon>Methylobacterium</taxon>
    </lineage>
</organism>
<name>A0A1H0LKN8_9HYPH</name>
<reference evidence="2" key="1">
    <citation type="submission" date="2016-10" db="EMBL/GenBank/DDBJ databases">
        <authorList>
            <person name="Varghese N."/>
            <person name="Submissions S."/>
        </authorList>
    </citation>
    <scope>NUCLEOTIDE SEQUENCE [LARGE SCALE GENOMIC DNA]</scope>
    <source>
        <strain evidence="2">BL47</strain>
    </source>
</reference>
<gene>
    <name evidence="1" type="ORF">SAMN05216360_1378</name>
</gene>
<protein>
    <submittedName>
        <fullName evidence="1">Uncharacterized protein</fullName>
    </submittedName>
</protein>
<evidence type="ECO:0000313" key="2">
    <source>
        <dbReference type="Proteomes" id="UP000198704"/>
    </source>
</evidence>
<dbReference type="AlphaFoldDB" id="A0A1H0LKN8"/>
<dbReference type="STRING" id="582672.SAMN05216360_1378"/>
<evidence type="ECO:0000313" key="1">
    <source>
        <dbReference type="EMBL" id="SDO68655.1"/>
    </source>
</evidence>
<keyword evidence="2" id="KW-1185">Reference proteome</keyword>
<accession>A0A1H0LKN8</accession>
<dbReference type="Proteomes" id="UP000198704">
    <property type="component" value="Unassembled WGS sequence"/>
</dbReference>
<dbReference type="EMBL" id="FNHS01000037">
    <property type="protein sequence ID" value="SDO68655.1"/>
    <property type="molecule type" value="Genomic_DNA"/>
</dbReference>